<dbReference type="InterPro" id="IPR036594">
    <property type="entry name" value="Meth_synthase_dom"/>
</dbReference>
<keyword evidence="4" id="KW-1185">Reference proteome</keyword>
<dbReference type="PROSITE" id="PS51332">
    <property type="entry name" value="B12_BINDING"/>
    <property type="match status" value="1"/>
</dbReference>
<comment type="caution">
    <text evidence="3">The sequence shown here is derived from an EMBL/GenBank/DDBJ whole genome shotgun (WGS) entry which is preliminary data.</text>
</comment>
<protein>
    <submittedName>
        <fullName evidence="3">Cobalamin B12-binding domain-containing protein</fullName>
    </submittedName>
</protein>
<reference evidence="3 4" key="1">
    <citation type="submission" date="2021-02" db="EMBL/GenBank/DDBJ databases">
        <authorList>
            <person name="Lee D.-H."/>
        </authorList>
    </citation>
    <scope>NUCLEOTIDE SEQUENCE [LARGE SCALE GENOMIC DNA]</scope>
    <source>
        <strain evidence="3 4">MMS20-R2-29</strain>
    </source>
</reference>
<proteinExistence type="predicted"/>
<feature type="domain" description="B12-binding" evidence="2">
    <location>
        <begin position="129"/>
        <end position="251"/>
    </location>
</feature>
<evidence type="ECO:0000313" key="4">
    <source>
        <dbReference type="Proteomes" id="UP000809587"/>
    </source>
</evidence>
<dbReference type="CDD" id="cd02065">
    <property type="entry name" value="B12-binding_like"/>
    <property type="match status" value="1"/>
</dbReference>
<evidence type="ECO:0000313" key="3">
    <source>
        <dbReference type="EMBL" id="MBM7082869.1"/>
    </source>
</evidence>
<gene>
    <name evidence="3" type="ORF">JQN84_10020</name>
</gene>
<dbReference type="SUPFAM" id="SSF52242">
    <property type="entry name" value="Cobalamin (vitamin B12)-binding domain"/>
    <property type="match status" value="1"/>
</dbReference>
<dbReference type="Pfam" id="PF02607">
    <property type="entry name" value="B12-binding_2"/>
    <property type="match status" value="1"/>
</dbReference>
<organism evidence="3 4">
    <name type="scientific">Micromonospora humidisoli</name>
    <dbReference type="NCBI Taxonomy" id="2807622"/>
    <lineage>
        <taxon>Bacteria</taxon>
        <taxon>Bacillati</taxon>
        <taxon>Actinomycetota</taxon>
        <taxon>Actinomycetes</taxon>
        <taxon>Micromonosporales</taxon>
        <taxon>Micromonosporaceae</taxon>
        <taxon>Micromonospora</taxon>
    </lineage>
</organism>
<dbReference type="InterPro" id="IPR036724">
    <property type="entry name" value="Cobalamin-bd_sf"/>
</dbReference>
<dbReference type="InterPro" id="IPR006158">
    <property type="entry name" value="Cobalamin-bd"/>
</dbReference>
<name>A0ABS2J924_9ACTN</name>
<feature type="region of interest" description="Disordered" evidence="1">
    <location>
        <begin position="1"/>
        <end position="40"/>
    </location>
</feature>
<feature type="compositionally biased region" description="Basic and acidic residues" evidence="1">
    <location>
        <begin position="1"/>
        <end position="15"/>
    </location>
</feature>
<dbReference type="Pfam" id="PF02310">
    <property type="entry name" value="B12-binding"/>
    <property type="match status" value="1"/>
</dbReference>
<evidence type="ECO:0000256" key="1">
    <source>
        <dbReference type="SAM" id="MobiDB-lite"/>
    </source>
</evidence>
<dbReference type="Gene3D" id="1.10.1240.10">
    <property type="entry name" value="Methionine synthase domain"/>
    <property type="match status" value="1"/>
</dbReference>
<dbReference type="EMBL" id="JAFEUO010000002">
    <property type="protein sequence ID" value="MBM7082869.1"/>
    <property type="molecule type" value="Genomic_DNA"/>
</dbReference>
<dbReference type="Proteomes" id="UP000809587">
    <property type="component" value="Unassembled WGS sequence"/>
</dbReference>
<dbReference type="Gene3D" id="3.40.50.280">
    <property type="entry name" value="Cobalamin-binding domain"/>
    <property type="match status" value="1"/>
</dbReference>
<accession>A0ABS2J924</accession>
<evidence type="ECO:0000259" key="2">
    <source>
        <dbReference type="PROSITE" id="PS51332"/>
    </source>
</evidence>
<sequence>MAGRGEPRRHSDAGRPRGGPGVSRPDGPAATDPGPPAGPAVVGPEVVAAYLDCLDRADLPAATAIATGLLDAGSSVADVLVDLVAATQREVGLRWLTGRWSVAQEHAATHVSERVVEAVAARSGPTGARGHVVMACVEGEWHALAARIVVEVVRAAGWRVTFLGASVPVRHLVSYLHQTGPDAVLLSCVQPSRLIRAGRMIEACRAAGVPVVAGGPGFGPDGRWAAAVGAAAWGATARDAARLLAGPLSPTPTTGPVPAAGTDEYVAVLRRRRDLVQLVLREVAPEPDRVEEVAGAVAQLVDALAAAIRIGDPGLLVEFVRWQTEVPDARDGVPLLDTMLRVCAAALTEHPHAGDYLRQARTLLTTPR</sequence>
<feature type="compositionally biased region" description="Low complexity" evidence="1">
    <location>
        <begin position="22"/>
        <end position="32"/>
    </location>
</feature>
<dbReference type="InterPro" id="IPR003759">
    <property type="entry name" value="Cbl-bd_cap"/>
</dbReference>